<dbReference type="InterPro" id="IPR013806">
    <property type="entry name" value="Kringle-like"/>
</dbReference>
<evidence type="ECO:0000256" key="3">
    <source>
        <dbReference type="PROSITE-ProRule" id="PRU00121"/>
    </source>
</evidence>
<organism evidence="5 6">
    <name type="scientific">Ceutorhynchus assimilis</name>
    <name type="common">cabbage seed weevil</name>
    <dbReference type="NCBI Taxonomy" id="467358"/>
    <lineage>
        <taxon>Eukaryota</taxon>
        <taxon>Metazoa</taxon>
        <taxon>Ecdysozoa</taxon>
        <taxon>Arthropoda</taxon>
        <taxon>Hexapoda</taxon>
        <taxon>Insecta</taxon>
        <taxon>Pterygota</taxon>
        <taxon>Neoptera</taxon>
        <taxon>Endopterygota</taxon>
        <taxon>Coleoptera</taxon>
        <taxon>Polyphaga</taxon>
        <taxon>Cucujiformia</taxon>
        <taxon>Curculionidae</taxon>
        <taxon>Ceutorhynchinae</taxon>
        <taxon>Ceutorhynchus</taxon>
    </lineage>
</organism>
<dbReference type="AlphaFoldDB" id="A0A9N9MH70"/>
<protein>
    <recommendedName>
        <fullName evidence="4">Kringle domain-containing protein</fullName>
    </recommendedName>
</protein>
<evidence type="ECO:0000259" key="4">
    <source>
        <dbReference type="PROSITE" id="PS50070"/>
    </source>
</evidence>
<dbReference type="InterPro" id="IPR050759">
    <property type="entry name" value="Serine_protease_kringle"/>
</dbReference>
<gene>
    <name evidence="5" type="ORF">CEUTPL_LOCUS5378</name>
</gene>
<evidence type="ECO:0000313" key="6">
    <source>
        <dbReference type="Proteomes" id="UP001152799"/>
    </source>
</evidence>
<evidence type="ECO:0000256" key="2">
    <source>
        <dbReference type="ARBA" id="ARBA00023157"/>
    </source>
</evidence>
<dbReference type="Gene3D" id="2.40.20.10">
    <property type="entry name" value="Plasminogen Kringle 4"/>
    <property type="match status" value="1"/>
</dbReference>
<dbReference type="GO" id="GO:0004175">
    <property type="term" value="F:endopeptidase activity"/>
    <property type="evidence" value="ECO:0007669"/>
    <property type="project" value="TreeGrafter"/>
</dbReference>
<keyword evidence="2" id="KW-1015">Disulfide bond</keyword>
<dbReference type="PROSITE" id="PS50070">
    <property type="entry name" value="KRINGLE_2"/>
    <property type="match status" value="1"/>
</dbReference>
<accession>A0A9N9MH70</accession>
<dbReference type="Proteomes" id="UP001152799">
    <property type="component" value="Chromosome 2"/>
</dbReference>
<comment type="caution">
    <text evidence="3">Lacks conserved residue(s) required for the propagation of feature annotation.</text>
</comment>
<dbReference type="OrthoDB" id="1915767at2759"/>
<feature type="domain" description="Kringle" evidence="4">
    <location>
        <begin position="20"/>
        <end position="57"/>
    </location>
</feature>
<keyword evidence="1 3" id="KW-0420">Kringle</keyword>
<name>A0A9N9MH70_9CUCU</name>
<dbReference type="PANTHER" id="PTHR24261:SF7">
    <property type="entry name" value="KRINGLE DOMAIN-CONTAINING PROTEIN"/>
    <property type="match status" value="1"/>
</dbReference>
<dbReference type="PANTHER" id="PTHR24261">
    <property type="entry name" value="PLASMINOGEN-RELATED"/>
    <property type="match status" value="1"/>
</dbReference>
<dbReference type="InterPro" id="IPR000001">
    <property type="entry name" value="Kringle"/>
</dbReference>
<reference evidence="5" key="1">
    <citation type="submission" date="2022-01" db="EMBL/GenBank/DDBJ databases">
        <authorList>
            <person name="King R."/>
        </authorList>
    </citation>
    <scope>NUCLEOTIDE SEQUENCE</scope>
</reference>
<dbReference type="InterPro" id="IPR038178">
    <property type="entry name" value="Kringle_sf"/>
</dbReference>
<evidence type="ECO:0000313" key="5">
    <source>
        <dbReference type="EMBL" id="CAG9764746.1"/>
    </source>
</evidence>
<sequence length="106" mass="12275">MILDDVSRLFTNQSLTLESRNYCRDPQSGGEGTFCYTLDQSTTKKEVKREFCHVRNCIRSDQYKMAGTGNDFIGQVEVTRSGRKCDAWDVHPGRVHEKYMYAVRLQ</sequence>
<keyword evidence="6" id="KW-1185">Reference proteome</keyword>
<dbReference type="GO" id="GO:0005102">
    <property type="term" value="F:signaling receptor binding"/>
    <property type="evidence" value="ECO:0007669"/>
    <property type="project" value="TreeGrafter"/>
</dbReference>
<dbReference type="EMBL" id="OU892278">
    <property type="protein sequence ID" value="CAG9764746.1"/>
    <property type="molecule type" value="Genomic_DNA"/>
</dbReference>
<proteinExistence type="predicted"/>
<evidence type="ECO:0000256" key="1">
    <source>
        <dbReference type="ARBA" id="ARBA00022572"/>
    </source>
</evidence>
<dbReference type="GO" id="GO:0005615">
    <property type="term" value="C:extracellular space"/>
    <property type="evidence" value="ECO:0007669"/>
    <property type="project" value="TreeGrafter"/>
</dbReference>
<dbReference type="SUPFAM" id="SSF57440">
    <property type="entry name" value="Kringle-like"/>
    <property type="match status" value="2"/>
</dbReference>